<dbReference type="EMBL" id="FOTB01000001">
    <property type="protein sequence ID" value="SFK52246.1"/>
    <property type="molecule type" value="Genomic_DNA"/>
</dbReference>
<dbReference type="PANTHER" id="PTHR36448">
    <property type="entry name" value="BLR7373 PROTEIN"/>
    <property type="match status" value="1"/>
</dbReference>
<evidence type="ECO:0000313" key="4">
    <source>
        <dbReference type="Proteomes" id="UP000034029"/>
    </source>
</evidence>
<accession>A0A0F7HL39</accession>
<dbReference type="Gene3D" id="2.60.120.10">
    <property type="entry name" value="Jelly Rolls"/>
    <property type="match status" value="1"/>
</dbReference>
<dbReference type="InterPro" id="IPR014710">
    <property type="entry name" value="RmlC-like_jellyroll"/>
</dbReference>
<evidence type="ECO:0000259" key="1">
    <source>
        <dbReference type="Pfam" id="PF07883"/>
    </source>
</evidence>
<evidence type="ECO:0000313" key="5">
    <source>
        <dbReference type="Proteomes" id="UP000183090"/>
    </source>
</evidence>
<dbReference type="InterPro" id="IPR014500">
    <property type="entry name" value="UCP019307_cupin"/>
</dbReference>
<dbReference type="KEGG" id="shv:AAT16_04500"/>
<proteinExistence type="predicted"/>
<dbReference type="InterPro" id="IPR011051">
    <property type="entry name" value="RmlC_Cupin_sf"/>
</dbReference>
<evidence type="ECO:0000313" key="2">
    <source>
        <dbReference type="EMBL" id="AKG73538.1"/>
    </source>
</evidence>
<dbReference type="OrthoDB" id="9791759at2"/>
<dbReference type="Proteomes" id="UP000183090">
    <property type="component" value="Unassembled WGS sequence"/>
</dbReference>
<feature type="domain" description="Cupin type-2" evidence="1">
    <location>
        <begin position="56"/>
        <end position="109"/>
    </location>
</feature>
<dbReference type="PIRSF" id="PIRSF019307">
    <property type="entry name" value="UCP019307"/>
    <property type="match status" value="1"/>
</dbReference>
<dbReference type="InterPro" id="IPR013096">
    <property type="entry name" value="Cupin_2"/>
</dbReference>
<reference evidence="2 4" key="1">
    <citation type="journal article" date="2015" name="Int. J. Syst. Evol. Microbiol.">
        <title>Complete genome sequence of Salinicoccus halodurans H3B36, isolated from the Qaidam Basin in China.</title>
        <authorList>
            <person name="Jiang K."/>
            <person name="Xue Y."/>
            <person name="Ma Y."/>
        </authorList>
    </citation>
    <scope>NUCLEOTIDE SEQUENCE [LARGE SCALE GENOMIC DNA]</scope>
    <source>
        <strain evidence="2 4">H3B36</strain>
    </source>
</reference>
<name>A0A0F7HL39_9STAP</name>
<reference evidence="4" key="2">
    <citation type="submission" date="2015-04" db="EMBL/GenBank/DDBJ databases">
        <title>Complete genome sequence of Salinicoccus halodurans strain H3B36, isolated from the Qaidam basin of China.</title>
        <authorList>
            <person name="Ma Y."/>
            <person name="Jiang K."/>
            <person name="Xue Y."/>
        </authorList>
    </citation>
    <scope>NUCLEOTIDE SEQUENCE [LARGE SCALE GENOMIC DNA]</scope>
    <source>
        <strain evidence="4">H3B36</strain>
    </source>
</reference>
<reference evidence="3 5" key="3">
    <citation type="submission" date="2016-10" db="EMBL/GenBank/DDBJ databases">
        <authorList>
            <person name="Varghese N."/>
            <person name="Submissions S."/>
        </authorList>
    </citation>
    <scope>NUCLEOTIDE SEQUENCE [LARGE SCALE GENOMIC DNA]</scope>
    <source>
        <strain evidence="3 5">CGMCC 1.6501</strain>
    </source>
</reference>
<dbReference type="RefSeq" id="WP_046789728.1">
    <property type="nucleotide sequence ID" value="NZ_CP011366.1"/>
</dbReference>
<dbReference type="CDD" id="cd02219">
    <property type="entry name" value="cupin_YjlB-like"/>
    <property type="match status" value="1"/>
</dbReference>
<evidence type="ECO:0000313" key="3">
    <source>
        <dbReference type="EMBL" id="SFK52246.1"/>
    </source>
</evidence>
<dbReference type="SUPFAM" id="SSF51182">
    <property type="entry name" value="RmlC-like cupins"/>
    <property type="match status" value="1"/>
</dbReference>
<keyword evidence="4" id="KW-1185">Reference proteome</keyword>
<dbReference type="InterPro" id="IPR047121">
    <property type="entry name" value="YjiB-like"/>
</dbReference>
<organism evidence="3 5">
    <name type="scientific">Salinicoccus halodurans</name>
    <dbReference type="NCBI Taxonomy" id="407035"/>
    <lineage>
        <taxon>Bacteria</taxon>
        <taxon>Bacillati</taxon>
        <taxon>Bacillota</taxon>
        <taxon>Bacilli</taxon>
        <taxon>Bacillales</taxon>
        <taxon>Staphylococcaceae</taxon>
        <taxon>Salinicoccus</taxon>
    </lineage>
</organism>
<gene>
    <name evidence="2" type="ORF">AAT16_04500</name>
    <name evidence="3" type="ORF">SAMN05216235_0136</name>
</gene>
<dbReference type="AlphaFoldDB" id="A0A0F7HL39"/>
<dbReference type="PANTHER" id="PTHR36448:SF2">
    <property type="entry name" value="CUPIN TYPE-1 DOMAIN-CONTAINING PROTEIN"/>
    <property type="match status" value="1"/>
</dbReference>
<dbReference type="Proteomes" id="UP000034029">
    <property type="component" value="Chromosome"/>
</dbReference>
<dbReference type="Pfam" id="PF07883">
    <property type="entry name" value="Cupin_2"/>
    <property type="match status" value="1"/>
</dbReference>
<dbReference type="EMBL" id="CP011366">
    <property type="protein sequence ID" value="AKG73538.1"/>
    <property type="molecule type" value="Genomic_DNA"/>
</dbReference>
<protein>
    <submittedName>
        <fullName evidence="3">Uncharacterized protein YjlB</fullName>
    </submittedName>
</protein>
<sequence>MRRPIDIDIRALKVEDDGAIPNNPDYALLLYKNAVTADDDPEKILEENNWHGTWRGGIYTEHHYHSNTHEVLVVDSGKATLLMGGEAGVKVKVAKGDALILPAGFGHKCLESSEDFAVIGAYPDGKEHDFLYGKAEERPENLENIRQVALPDNDPLFGPEGPLFTYWKK</sequence>